<reference evidence="1" key="1">
    <citation type="submission" date="2019-12" db="EMBL/GenBank/DDBJ databases">
        <title>Genome sequencing and annotation of Brassica cretica.</title>
        <authorList>
            <person name="Studholme D.J."/>
            <person name="Sarris P."/>
        </authorList>
    </citation>
    <scope>NUCLEOTIDE SEQUENCE</scope>
    <source>
        <strain evidence="1">PFS-109/04</strain>
        <tissue evidence="1">Leaf</tissue>
    </source>
</reference>
<evidence type="ECO:0000313" key="1">
    <source>
        <dbReference type="EMBL" id="KAF3526563.1"/>
    </source>
</evidence>
<dbReference type="AlphaFoldDB" id="A0A8S9PRU2"/>
<accession>A0A8S9PRU2</accession>
<dbReference type="Proteomes" id="UP000712600">
    <property type="component" value="Unassembled WGS sequence"/>
</dbReference>
<name>A0A8S9PRU2_BRACR</name>
<gene>
    <name evidence="1" type="ORF">F2Q69_00050823</name>
</gene>
<sequence>MAERKSKSLRWLLALQQSRFSSNNGVTISILSDTVSVRERKGYLSLKTPCSNVLAISFLKVHIANTEESRCHKNCKTDRARARRVLAGGAASESDTLKEEVLATGLLEDNLLAS</sequence>
<proteinExistence type="predicted"/>
<evidence type="ECO:0000313" key="2">
    <source>
        <dbReference type="Proteomes" id="UP000712600"/>
    </source>
</evidence>
<dbReference type="EMBL" id="QGKX02001347">
    <property type="protein sequence ID" value="KAF3526563.1"/>
    <property type="molecule type" value="Genomic_DNA"/>
</dbReference>
<protein>
    <submittedName>
        <fullName evidence="1">Uncharacterized protein</fullName>
    </submittedName>
</protein>
<organism evidence="1 2">
    <name type="scientific">Brassica cretica</name>
    <name type="common">Mustard</name>
    <dbReference type="NCBI Taxonomy" id="69181"/>
    <lineage>
        <taxon>Eukaryota</taxon>
        <taxon>Viridiplantae</taxon>
        <taxon>Streptophyta</taxon>
        <taxon>Embryophyta</taxon>
        <taxon>Tracheophyta</taxon>
        <taxon>Spermatophyta</taxon>
        <taxon>Magnoliopsida</taxon>
        <taxon>eudicotyledons</taxon>
        <taxon>Gunneridae</taxon>
        <taxon>Pentapetalae</taxon>
        <taxon>rosids</taxon>
        <taxon>malvids</taxon>
        <taxon>Brassicales</taxon>
        <taxon>Brassicaceae</taxon>
        <taxon>Brassiceae</taxon>
        <taxon>Brassica</taxon>
    </lineage>
</organism>
<comment type="caution">
    <text evidence="1">The sequence shown here is derived from an EMBL/GenBank/DDBJ whole genome shotgun (WGS) entry which is preliminary data.</text>
</comment>